<dbReference type="EMBL" id="JARBJD010000070">
    <property type="protein sequence ID" value="KAK2955146.1"/>
    <property type="molecule type" value="Genomic_DNA"/>
</dbReference>
<dbReference type="Proteomes" id="UP001281761">
    <property type="component" value="Unassembled WGS sequence"/>
</dbReference>
<dbReference type="PROSITE" id="PS50011">
    <property type="entry name" value="PROTEIN_KINASE_DOM"/>
    <property type="match status" value="1"/>
</dbReference>
<dbReference type="InterPro" id="IPR001245">
    <property type="entry name" value="Ser-Thr/Tyr_kinase_cat_dom"/>
</dbReference>
<gene>
    <name evidence="3" type="ORF">BLNAU_9875</name>
</gene>
<dbReference type="InterPro" id="IPR011009">
    <property type="entry name" value="Kinase-like_dom_sf"/>
</dbReference>
<evidence type="ECO:0000313" key="4">
    <source>
        <dbReference type="Proteomes" id="UP001281761"/>
    </source>
</evidence>
<keyword evidence="4" id="KW-1185">Reference proteome</keyword>
<dbReference type="InterPro" id="IPR000719">
    <property type="entry name" value="Prot_kinase_dom"/>
</dbReference>
<name>A0ABQ9XUJ3_9EUKA</name>
<comment type="caution">
    <text evidence="3">The sequence shown here is derived from an EMBL/GenBank/DDBJ whole genome shotgun (WGS) entry which is preliminary data.</text>
</comment>
<feature type="domain" description="Protein kinase" evidence="2">
    <location>
        <begin position="1"/>
        <end position="136"/>
    </location>
</feature>
<protein>
    <recommendedName>
        <fullName evidence="2">Protein kinase domain-containing protein</fullName>
    </recommendedName>
</protein>
<dbReference type="Gene3D" id="1.10.510.10">
    <property type="entry name" value="Transferase(Phosphotransferase) domain 1"/>
    <property type="match status" value="1"/>
</dbReference>
<proteinExistence type="predicted"/>
<feature type="compositionally biased region" description="Basic and acidic residues" evidence="1">
    <location>
        <begin position="28"/>
        <end position="50"/>
    </location>
</feature>
<feature type="region of interest" description="Disordered" evidence="1">
    <location>
        <begin position="1"/>
        <end position="55"/>
    </location>
</feature>
<accession>A0ABQ9XUJ3</accession>
<evidence type="ECO:0000256" key="1">
    <source>
        <dbReference type="SAM" id="MobiDB-lite"/>
    </source>
</evidence>
<reference evidence="3 4" key="1">
    <citation type="journal article" date="2022" name="bioRxiv">
        <title>Genomics of Preaxostyla Flagellates Illuminates Evolutionary Transitions and the Path Towards Mitochondrial Loss.</title>
        <authorList>
            <person name="Novak L.V.F."/>
            <person name="Treitli S.C."/>
            <person name="Pyrih J."/>
            <person name="Halakuc P."/>
            <person name="Pipaliya S.V."/>
            <person name="Vacek V."/>
            <person name="Brzon O."/>
            <person name="Soukal P."/>
            <person name="Eme L."/>
            <person name="Dacks J.B."/>
            <person name="Karnkowska A."/>
            <person name="Elias M."/>
            <person name="Hampl V."/>
        </authorList>
    </citation>
    <scope>NUCLEOTIDE SEQUENCE [LARGE SCALE GENOMIC DNA]</scope>
    <source>
        <strain evidence="3">NAU3</strain>
        <tissue evidence="3">Gut</tissue>
    </source>
</reference>
<sequence length="144" mass="15782">MPEVFLRLGNEQVDMNEKHAATSTQPKVNEDIRWQAPEQKRREDGEESKEVNAGQNHTPLGLVLYEIETGLVPFGEMDEVNASRALHSGTLPKMDGVNTEMAELISSCLSLTPATRPSLSAIALSLSEIPESHPLGQNQNSFIS</sequence>
<dbReference type="Pfam" id="PF07714">
    <property type="entry name" value="PK_Tyr_Ser-Thr"/>
    <property type="match status" value="1"/>
</dbReference>
<evidence type="ECO:0000259" key="2">
    <source>
        <dbReference type="PROSITE" id="PS50011"/>
    </source>
</evidence>
<organism evidence="3 4">
    <name type="scientific">Blattamonas nauphoetae</name>
    <dbReference type="NCBI Taxonomy" id="2049346"/>
    <lineage>
        <taxon>Eukaryota</taxon>
        <taxon>Metamonada</taxon>
        <taxon>Preaxostyla</taxon>
        <taxon>Oxymonadida</taxon>
        <taxon>Blattamonas</taxon>
    </lineage>
</organism>
<dbReference type="SUPFAM" id="SSF56112">
    <property type="entry name" value="Protein kinase-like (PK-like)"/>
    <property type="match status" value="1"/>
</dbReference>
<evidence type="ECO:0000313" key="3">
    <source>
        <dbReference type="EMBL" id="KAK2955146.1"/>
    </source>
</evidence>